<dbReference type="Proteomes" id="UP000199120">
    <property type="component" value="Unassembled WGS sequence"/>
</dbReference>
<dbReference type="CDD" id="cd10977">
    <property type="entry name" value="CE4_PuuE_SpCDA1"/>
    <property type="match status" value="1"/>
</dbReference>
<dbReference type="STRING" id="416943.SAMN05445871_5912"/>
<dbReference type="GO" id="GO:0016810">
    <property type="term" value="F:hydrolase activity, acting on carbon-nitrogen (but not peptide) bonds"/>
    <property type="evidence" value="ECO:0007669"/>
    <property type="project" value="InterPro"/>
</dbReference>
<dbReference type="SUPFAM" id="SSF88713">
    <property type="entry name" value="Glycoside hydrolase/deacetylase"/>
    <property type="match status" value="1"/>
</dbReference>
<dbReference type="RefSeq" id="WP_090552411.1">
    <property type="nucleotide sequence ID" value="NZ_FNSR01000003.1"/>
</dbReference>
<dbReference type="InterPro" id="IPR017625">
    <property type="entry name" value="PuuE"/>
</dbReference>
<dbReference type="AlphaFoldDB" id="A0A1H7FHA0"/>
<reference evidence="4" key="1">
    <citation type="submission" date="2016-10" db="EMBL/GenBank/DDBJ databases">
        <authorList>
            <person name="Varghese N."/>
            <person name="Submissions S."/>
        </authorList>
    </citation>
    <scope>NUCLEOTIDE SEQUENCE [LARGE SCALE GENOMIC DNA]</scope>
    <source>
        <strain evidence="4">LMG 26416</strain>
    </source>
</reference>
<dbReference type="EMBL" id="FOAJ01000001">
    <property type="protein sequence ID" value="SEK25348.1"/>
    <property type="molecule type" value="Genomic_DNA"/>
</dbReference>
<dbReference type="GO" id="GO:0005975">
    <property type="term" value="P:carbohydrate metabolic process"/>
    <property type="evidence" value="ECO:0007669"/>
    <property type="project" value="InterPro"/>
</dbReference>
<keyword evidence="4" id="KW-1185">Reference proteome</keyword>
<accession>A0A1H7FHA0</accession>
<protein>
    <submittedName>
        <fullName evidence="3">Putative urate catabolism protein</fullName>
    </submittedName>
</protein>
<dbReference type="Gene3D" id="3.20.20.370">
    <property type="entry name" value="Glycoside hydrolase/deacetylase"/>
    <property type="match status" value="1"/>
</dbReference>
<evidence type="ECO:0000259" key="2">
    <source>
        <dbReference type="PROSITE" id="PS51677"/>
    </source>
</evidence>
<dbReference type="PANTHER" id="PTHR43123">
    <property type="entry name" value="POLYSACCHARIDE DEACETYLASE-RELATED"/>
    <property type="match status" value="1"/>
</dbReference>
<feature type="region of interest" description="Disordered" evidence="1">
    <location>
        <begin position="1"/>
        <end position="20"/>
    </location>
</feature>
<dbReference type="InterPro" id="IPR011330">
    <property type="entry name" value="Glyco_hydro/deAcase_b/a-brl"/>
</dbReference>
<evidence type="ECO:0000313" key="4">
    <source>
        <dbReference type="Proteomes" id="UP000199120"/>
    </source>
</evidence>
<organism evidence="3 4">
    <name type="scientific">Paraburkholderia caballeronis</name>
    <dbReference type="NCBI Taxonomy" id="416943"/>
    <lineage>
        <taxon>Bacteria</taxon>
        <taxon>Pseudomonadati</taxon>
        <taxon>Pseudomonadota</taxon>
        <taxon>Betaproteobacteria</taxon>
        <taxon>Burkholderiales</taxon>
        <taxon>Burkholderiaceae</taxon>
        <taxon>Paraburkholderia</taxon>
    </lineage>
</organism>
<sequence length="310" mass="34500">MSQFSTPSGRDFVGYGRNPPDPKWPGGARVALNFCINYEEGGEPSIEDGDASSETGLTEGGGGFEGRDLAAESMFEYGSRVGFWRITRLLEQYGMPATVFACALALERNREACAAIREYGFDVCAHGWRWERHQQLDEATERERIRCTVASLAHSVGERPLGWYCRYGPGLNTRRLVAEEGGFLYDSDAYNDELPYWTTVNAQPHLVVPYGLVNNDAKFIRGGMATGDDFYAYLRDAFDLLYEEGADAPKMMSVGLHLRLSGHPGRAAGLRRFLDHVASRDRVWVCRRADIARHWHAQHPYGGGASSSSL</sequence>
<dbReference type="Pfam" id="PF01522">
    <property type="entry name" value="Polysacc_deac_1"/>
    <property type="match status" value="1"/>
</dbReference>
<dbReference type="PANTHER" id="PTHR43123:SF1">
    <property type="entry name" value="POLYSACCHARIDE DEACETYLASE-RELATED"/>
    <property type="match status" value="1"/>
</dbReference>
<dbReference type="OrthoDB" id="9787041at2"/>
<dbReference type="PROSITE" id="PS51677">
    <property type="entry name" value="NODB"/>
    <property type="match status" value="1"/>
</dbReference>
<name>A0A1H7FHA0_9BURK</name>
<proteinExistence type="predicted"/>
<feature type="domain" description="NodB homology" evidence="2">
    <location>
        <begin position="69"/>
        <end position="286"/>
    </location>
</feature>
<evidence type="ECO:0000313" key="3">
    <source>
        <dbReference type="EMBL" id="SEK25348.1"/>
    </source>
</evidence>
<feature type="region of interest" description="Disordered" evidence="1">
    <location>
        <begin position="43"/>
        <end position="63"/>
    </location>
</feature>
<evidence type="ECO:0000256" key="1">
    <source>
        <dbReference type="SAM" id="MobiDB-lite"/>
    </source>
</evidence>
<dbReference type="InterPro" id="IPR002509">
    <property type="entry name" value="NODB_dom"/>
</dbReference>
<gene>
    <name evidence="3" type="ORF">SAMN05192542_101332</name>
</gene>